<dbReference type="PANTHER" id="PTHR31183:SF1">
    <property type="entry name" value="CILIA- AND FLAGELLA-ASSOCIATED PROTEIN 53"/>
    <property type="match status" value="1"/>
</dbReference>
<evidence type="ECO:0000256" key="6">
    <source>
        <dbReference type="ARBA" id="ARBA00033773"/>
    </source>
</evidence>
<comment type="subcellular location">
    <subcellularLocation>
        <location evidence="1">Cell projection</location>
        <location evidence="1">Cilium</location>
    </subcellularLocation>
</comment>
<name>A0AAE0CCY9_9CHLO</name>
<feature type="coiled-coil region" evidence="7">
    <location>
        <begin position="212"/>
        <end position="318"/>
    </location>
</feature>
<evidence type="ECO:0000256" key="7">
    <source>
        <dbReference type="SAM" id="Coils"/>
    </source>
</evidence>
<evidence type="ECO:0000313" key="11">
    <source>
        <dbReference type="Proteomes" id="UP001190700"/>
    </source>
</evidence>
<proteinExistence type="inferred from homology"/>
<feature type="domain" description="Trichohyalin-plectin-homology" evidence="9">
    <location>
        <begin position="135"/>
        <end position="465"/>
    </location>
</feature>
<evidence type="ECO:0000313" key="10">
    <source>
        <dbReference type="EMBL" id="KAK3252793.1"/>
    </source>
</evidence>
<accession>A0AAE0CCY9</accession>
<keyword evidence="2 7" id="KW-0175">Coiled coil</keyword>
<evidence type="ECO:0000256" key="1">
    <source>
        <dbReference type="ARBA" id="ARBA00004138"/>
    </source>
</evidence>
<feature type="compositionally biased region" description="Polar residues" evidence="8">
    <location>
        <begin position="463"/>
        <end position="472"/>
    </location>
</feature>
<dbReference type="AlphaFoldDB" id="A0AAE0CCY9"/>
<organism evidence="10 11">
    <name type="scientific">Cymbomonas tetramitiformis</name>
    <dbReference type="NCBI Taxonomy" id="36881"/>
    <lineage>
        <taxon>Eukaryota</taxon>
        <taxon>Viridiplantae</taxon>
        <taxon>Chlorophyta</taxon>
        <taxon>Pyramimonadophyceae</taxon>
        <taxon>Pyramimonadales</taxon>
        <taxon>Pyramimonadaceae</taxon>
        <taxon>Cymbomonas</taxon>
    </lineage>
</organism>
<dbReference type="PANTHER" id="PTHR31183">
    <property type="entry name" value="TRICHOPLEIN KERATIN FILAMENT-BINDING PROTEIN FAMILY MEMBER"/>
    <property type="match status" value="1"/>
</dbReference>
<dbReference type="GO" id="GO:0005929">
    <property type="term" value="C:cilium"/>
    <property type="evidence" value="ECO:0007669"/>
    <property type="project" value="UniProtKB-SubCell"/>
</dbReference>
<keyword evidence="3" id="KW-0969">Cilium</keyword>
<dbReference type="EMBL" id="LGRX02025195">
    <property type="protein sequence ID" value="KAK3252793.1"/>
    <property type="molecule type" value="Genomic_DNA"/>
</dbReference>
<reference evidence="10 11" key="1">
    <citation type="journal article" date="2015" name="Genome Biol. Evol.">
        <title>Comparative Genomics of a Bacterivorous Green Alga Reveals Evolutionary Causalities and Consequences of Phago-Mixotrophic Mode of Nutrition.</title>
        <authorList>
            <person name="Burns J.A."/>
            <person name="Paasch A."/>
            <person name="Narechania A."/>
            <person name="Kim E."/>
        </authorList>
    </citation>
    <scope>NUCLEOTIDE SEQUENCE [LARGE SCALE GENOMIC DNA]</scope>
    <source>
        <strain evidence="10 11">PLY_AMNH</strain>
    </source>
</reference>
<dbReference type="Proteomes" id="UP001190700">
    <property type="component" value="Unassembled WGS sequence"/>
</dbReference>
<evidence type="ECO:0000259" key="9">
    <source>
        <dbReference type="Pfam" id="PF13868"/>
    </source>
</evidence>
<keyword evidence="4" id="KW-0966">Cell projection</keyword>
<evidence type="ECO:0000256" key="2">
    <source>
        <dbReference type="ARBA" id="ARBA00023054"/>
    </source>
</evidence>
<evidence type="ECO:0000256" key="8">
    <source>
        <dbReference type="SAM" id="MobiDB-lite"/>
    </source>
</evidence>
<dbReference type="Pfam" id="PF13868">
    <property type="entry name" value="TPH"/>
    <property type="match status" value="1"/>
</dbReference>
<keyword evidence="11" id="KW-1185">Reference proteome</keyword>
<gene>
    <name evidence="10" type="ORF">CYMTET_37927</name>
</gene>
<evidence type="ECO:0000256" key="5">
    <source>
        <dbReference type="ARBA" id="ARBA00033747"/>
    </source>
</evidence>
<evidence type="ECO:0000256" key="3">
    <source>
        <dbReference type="ARBA" id="ARBA00023069"/>
    </source>
</evidence>
<feature type="region of interest" description="Disordered" evidence="8">
    <location>
        <begin position="433"/>
        <end position="484"/>
    </location>
</feature>
<feature type="compositionally biased region" description="Basic and acidic residues" evidence="8">
    <location>
        <begin position="433"/>
        <end position="448"/>
    </location>
</feature>
<comment type="similarity">
    <text evidence="5">Belongs to the CFAP53 family.</text>
</comment>
<protein>
    <recommendedName>
        <fullName evidence="6">Cilia- and flagella-associated protein 53</fullName>
    </recommendedName>
</protein>
<dbReference type="InterPro" id="IPR043597">
    <property type="entry name" value="TPH_dom"/>
</dbReference>
<sequence>MFKQQKKPPPDARILKMRDVDEKNKEMCNHVQALNKKLHVANWEIVTDTKIQRNVVNERYESLKAQAEAQLDVRRQRLAEKLYEEDIALQIELKSNQETPEERRAKMVERAKVLYEEREQERQQFANEKLYEHWRDSNDTLRGVDSKKVLLNAEAERKVQREHKVQLKVQEKQEQALYDEMYEHERLKKELRYQQDVKRRKELDTEAVRVLNNQLKDNEERREEDAMQKEEEVAAMKRQWAAEDDDEAAAEEERNERARALSEELVRFNMQKMEEKAEQAQTEADEDKAIVDMAVRRAKDEEDRENEMKDRIKEEARMYRQHQLIMTAKEAEDTAERDRLIEVEAEKAYAKRKAEFDREAAARANLMKDVLSTREAQLEDKTAMRQAAMQDRHNDRMRMQQEVERLEDAEQDHAFKLRQARLQNRMDLEAQMRQKENAKTKEKMEASRGFEGGQRAETMYKTLIQSDNQEPRQNFGRKATQWYS</sequence>
<dbReference type="InterPro" id="IPR043596">
    <property type="entry name" value="CFAP53/TCHP"/>
</dbReference>
<evidence type="ECO:0000256" key="4">
    <source>
        <dbReference type="ARBA" id="ARBA00023273"/>
    </source>
</evidence>
<comment type="caution">
    <text evidence="10">The sequence shown here is derived from an EMBL/GenBank/DDBJ whole genome shotgun (WGS) entry which is preliminary data.</text>
</comment>